<reference evidence="2" key="1">
    <citation type="submission" date="2020-11" db="EMBL/GenBank/DDBJ databases">
        <authorList>
            <person name="Tran Van P."/>
        </authorList>
    </citation>
    <scope>NUCLEOTIDE SEQUENCE</scope>
</reference>
<feature type="transmembrane region" description="Helical" evidence="1">
    <location>
        <begin position="47"/>
        <end position="67"/>
    </location>
</feature>
<evidence type="ECO:0000256" key="1">
    <source>
        <dbReference type="SAM" id="Phobius"/>
    </source>
</evidence>
<evidence type="ECO:0000313" key="2">
    <source>
        <dbReference type="EMBL" id="CAD7458982.1"/>
    </source>
</evidence>
<dbReference type="EMBL" id="OE002587">
    <property type="protein sequence ID" value="CAD7458982.1"/>
    <property type="molecule type" value="Genomic_DNA"/>
</dbReference>
<accession>A0A7R9NWL7</accession>
<organism evidence="2">
    <name type="scientific">Timema tahoe</name>
    <dbReference type="NCBI Taxonomy" id="61484"/>
    <lineage>
        <taxon>Eukaryota</taxon>
        <taxon>Metazoa</taxon>
        <taxon>Ecdysozoa</taxon>
        <taxon>Arthropoda</taxon>
        <taxon>Hexapoda</taxon>
        <taxon>Insecta</taxon>
        <taxon>Pterygota</taxon>
        <taxon>Neoptera</taxon>
        <taxon>Polyneoptera</taxon>
        <taxon>Phasmatodea</taxon>
        <taxon>Timematodea</taxon>
        <taxon>Timematoidea</taxon>
        <taxon>Timematidae</taxon>
        <taxon>Timema</taxon>
    </lineage>
</organism>
<name>A0A7R9NWL7_9NEOP</name>
<protein>
    <submittedName>
        <fullName evidence="2">Uncharacterized protein</fullName>
    </submittedName>
</protein>
<feature type="transmembrane region" description="Helical" evidence="1">
    <location>
        <begin position="15"/>
        <end position="40"/>
    </location>
</feature>
<keyword evidence="1" id="KW-0472">Membrane</keyword>
<sequence length="75" mass="8310">MNTTEESVVDEASPAWVITLLVPVGTTLMLAALVFMLLLYRHCPYAVSAFVAVGLASVLLYLMLLTFKDSWPLYE</sequence>
<keyword evidence="1" id="KW-0812">Transmembrane</keyword>
<gene>
    <name evidence="2" type="ORF">TTEB3V08_LOCUS6952</name>
</gene>
<dbReference type="AlphaFoldDB" id="A0A7R9NWL7"/>
<proteinExistence type="predicted"/>
<keyword evidence="1" id="KW-1133">Transmembrane helix</keyword>